<dbReference type="Proteomes" id="UP000078512">
    <property type="component" value="Unassembled WGS sequence"/>
</dbReference>
<evidence type="ECO:0000313" key="2">
    <source>
        <dbReference type="EMBL" id="OAQ24605.1"/>
    </source>
</evidence>
<dbReference type="OrthoDB" id="2384579at2759"/>
<dbReference type="AlphaFoldDB" id="A0A197JHJ1"/>
<accession>A0A197JHJ1</accession>
<feature type="region of interest" description="Disordered" evidence="1">
    <location>
        <begin position="102"/>
        <end position="151"/>
    </location>
</feature>
<keyword evidence="3" id="KW-1185">Reference proteome</keyword>
<sequence length="448" mass="50058">MLLSMVIVKSPVPMSQAWMSPALVPAAIKKTLSLQMSQFISFARGAGRSSHTTFAAAAAAMTNHEYLLLTSFLNRVAILKNNKTNSAHGTNSNSISYRNYTTANITNNPSSSSSSPTPRNNLPRCSGMTTKNTPCQRDGVNPVTESSKSDNKDNNAVVRYYCYQHDPRLIVSRRCLGYVASKRRQCWVTCSESEIRTGERPICNRHYQPDILNKITITSSNTNSDSNCIVAYRPIGYPKQHSNNTHKVSQSTQTQSTEPSSETGTINNNYHQNQHQHVQSHATPRDNDEFLQLTEGLNQVAISDNNHYNNAAEGAVEVAMTITTYTTMTSIHHANLDFISDDNSHVSTNNTPETTAPYQNNQQCCEGINVDGRNCNRPGNYPVLSYDNNRNPVTRKYCYQHEPTFMVERRCLASNASRGKHRRTRCSVTCTLAEFRNGGMYICTNHYK</sequence>
<organism evidence="2 3">
    <name type="scientific">Linnemannia elongata AG-77</name>
    <dbReference type="NCBI Taxonomy" id="1314771"/>
    <lineage>
        <taxon>Eukaryota</taxon>
        <taxon>Fungi</taxon>
        <taxon>Fungi incertae sedis</taxon>
        <taxon>Mucoromycota</taxon>
        <taxon>Mortierellomycotina</taxon>
        <taxon>Mortierellomycetes</taxon>
        <taxon>Mortierellales</taxon>
        <taxon>Mortierellaceae</taxon>
        <taxon>Linnemannia</taxon>
    </lineage>
</organism>
<feature type="compositionally biased region" description="Low complexity" evidence="1">
    <location>
        <begin position="249"/>
        <end position="268"/>
    </location>
</feature>
<evidence type="ECO:0000256" key="1">
    <source>
        <dbReference type="SAM" id="MobiDB-lite"/>
    </source>
</evidence>
<feature type="compositionally biased region" description="Low complexity" evidence="1">
    <location>
        <begin position="102"/>
        <end position="123"/>
    </location>
</feature>
<proteinExistence type="predicted"/>
<name>A0A197JHJ1_9FUNG</name>
<evidence type="ECO:0000313" key="3">
    <source>
        <dbReference type="Proteomes" id="UP000078512"/>
    </source>
</evidence>
<protein>
    <submittedName>
        <fullName evidence="2">Uncharacterized protein</fullName>
    </submittedName>
</protein>
<feature type="region of interest" description="Disordered" evidence="1">
    <location>
        <begin position="240"/>
        <end position="268"/>
    </location>
</feature>
<reference evidence="2 3" key="1">
    <citation type="submission" date="2016-05" db="EMBL/GenBank/DDBJ databases">
        <title>Genome sequencing reveals origins of a unique bacterial endosymbiosis in the earliest lineages of terrestrial Fungi.</title>
        <authorList>
            <consortium name="DOE Joint Genome Institute"/>
            <person name="Uehling J."/>
            <person name="Gryganskyi A."/>
            <person name="Hameed K."/>
            <person name="Tschaplinski T."/>
            <person name="Misztal P."/>
            <person name="Wu S."/>
            <person name="Desiro A."/>
            <person name="Vande Pol N."/>
            <person name="Du Z.-Y."/>
            <person name="Zienkiewicz A."/>
            <person name="Zienkiewicz K."/>
            <person name="Morin E."/>
            <person name="Tisserant E."/>
            <person name="Splivallo R."/>
            <person name="Hainaut M."/>
            <person name="Henrissat B."/>
            <person name="Ohm R."/>
            <person name="Kuo A."/>
            <person name="Yan J."/>
            <person name="Lipzen A."/>
            <person name="Nolan M."/>
            <person name="Labutti K."/>
            <person name="Barry K."/>
            <person name="Goldstein A."/>
            <person name="Labbe J."/>
            <person name="Schadt C."/>
            <person name="Tuskan G."/>
            <person name="Grigoriev I."/>
            <person name="Martin F."/>
            <person name="Vilgalys R."/>
            <person name="Bonito G."/>
        </authorList>
    </citation>
    <scope>NUCLEOTIDE SEQUENCE [LARGE SCALE GENOMIC DNA]</scope>
    <source>
        <strain evidence="2 3">AG-77</strain>
    </source>
</reference>
<dbReference type="EMBL" id="KV442091">
    <property type="protein sequence ID" value="OAQ24605.1"/>
    <property type="molecule type" value="Genomic_DNA"/>
</dbReference>
<gene>
    <name evidence="2" type="ORF">K457DRAFT_35732</name>
</gene>